<dbReference type="InterPro" id="IPR011703">
    <property type="entry name" value="ATPase_AAA-3"/>
</dbReference>
<dbReference type="OrthoDB" id="314627at2"/>
<dbReference type="Proteomes" id="UP000245647">
    <property type="component" value="Unassembled WGS sequence"/>
</dbReference>
<evidence type="ECO:0000313" key="2">
    <source>
        <dbReference type="EMBL" id="PWG80294.1"/>
    </source>
</evidence>
<dbReference type="InterPro" id="IPR027417">
    <property type="entry name" value="P-loop_NTPase"/>
</dbReference>
<dbReference type="GO" id="GO:0005524">
    <property type="term" value="F:ATP binding"/>
    <property type="evidence" value="ECO:0007669"/>
    <property type="project" value="InterPro"/>
</dbReference>
<dbReference type="AlphaFoldDB" id="A0A2U2PG39"/>
<evidence type="ECO:0000313" key="3">
    <source>
        <dbReference type="Proteomes" id="UP000245647"/>
    </source>
</evidence>
<organism evidence="2 3">
    <name type="scientific">Pararcticibacter amylolyticus</name>
    <dbReference type="NCBI Taxonomy" id="2173175"/>
    <lineage>
        <taxon>Bacteria</taxon>
        <taxon>Pseudomonadati</taxon>
        <taxon>Bacteroidota</taxon>
        <taxon>Sphingobacteriia</taxon>
        <taxon>Sphingobacteriales</taxon>
        <taxon>Sphingobacteriaceae</taxon>
        <taxon>Pararcticibacter</taxon>
    </lineage>
</organism>
<dbReference type="PANTHER" id="PTHR42759:SF1">
    <property type="entry name" value="MAGNESIUM-CHELATASE SUBUNIT CHLD"/>
    <property type="match status" value="1"/>
</dbReference>
<dbReference type="PANTHER" id="PTHR42759">
    <property type="entry name" value="MOXR FAMILY PROTEIN"/>
    <property type="match status" value="1"/>
</dbReference>
<dbReference type="SUPFAM" id="SSF52540">
    <property type="entry name" value="P-loop containing nucleoside triphosphate hydrolases"/>
    <property type="match status" value="1"/>
</dbReference>
<sequence length="529" mass="61752">MDFLNKTLGIFQKVPSAPTNPQETPAPERFDIQDLYSGEEGYAEEHTGTVLDEKLRQAYFWISNTAIISPFYDIEYDEGDPRQFSFGDSKVQLSLPKGQSYSSFVLVPLLNLIVRGKCLIVGGPGRGKTATCVLMGLLAGYTKTDVMRAIQHGQPQMTIADLLGHPLPADMVKAEKTSDIRIAWRKWLGMNVKIIDEYNRIPTRTQSALLTVLSDNYAEIFDQIFECPPSAWYLTANDDAGGGTYQVIEALKDRIDIVIRAFHFNTRFIDDLLKRIELNFKPESMIPEEIIFSEEELNQINKELRAIRISDELRKRIEFFCRQFEFFEPASDRLEYMTKDTVKLSAMDFKTLFRQETGKDQVKDLGSQTLNGVSVRKITTLLIFSKALAYFRGNKQVELEDIRQILPFVLHDTFSPHLESPFFDQPGNEKYRVDKIVWLRKIFDISCQEYLSMDLDRNDPMDKFDVHFKQGLENVTLREVEQRLQDIERQLYKWSQEKKLYGYRADDILKLKYYYQRYSNYKRWLQWKK</sequence>
<evidence type="ECO:0000259" key="1">
    <source>
        <dbReference type="Pfam" id="PF07726"/>
    </source>
</evidence>
<dbReference type="GO" id="GO:0016887">
    <property type="term" value="F:ATP hydrolysis activity"/>
    <property type="evidence" value="ECO:0007669"/>
    <property type="project" value="InterPro"/>
</dbReference>
<proteinExistence type="predicted"/>
<dbReference type="Gene3D" id="3.40.50.300">
    <property type="entry name" value="P-loop containing nucleotide triphosphate hydrolases"/>
    <property type="match status" value="1"/>
</dbReference>
<feature type="domain" description="ATPase AAA-3" evidence="1">
    <location>
        <begin position="118"/>
        <end position="255"/>
    </location>
</feature>
<reference evidence="2 3" key="1">
    <citation type="submission" date="2018-04" db="EMBL/GenBank/DDBJ databases">
        <title>Pedobacter chongqingensis sp. nov., isolated from a rottenly hemp rope.</title>
        <authorList>
            <person name="Cai Y."/>
        </authorList>
    </citation>
    <scope>NUCLEOTIDE SEQUENCE [LARGE SCALE GENOMIC DNA]</scope>
    <source>
        <strain evidence="2 3">FJ4-8</strain>
    </source>
</reference>
<protein>
    <submittedName>
        <fullName evidence="2">ATPase</fullName>
    </submittedName>
</protein>
<dbReference type="RefSeq" id="WP_109416001.1">
    <property type="nucleotide sequence ID" value="NZ_QEAS01000009.1"/>
</dbReference>
<comment type="caution">
    <text evidence="2">The sequence shown here is derived from an EMBL/GenBank/DDBJ whole genome shotgun (WGS) entry which is preliminary data.</text>
</comment>
<accession>A0A2U2PG39</accession>
<gene>
    <name evidence="2" type="ORF">DDR33_11805</name>
</gene>
<dbReference type="InterPro" id="IPR050764">
    <property type="entry name" value="CbbQ/NirQ/NorQ/GpvN"/>
</dbReference>
<dbReference type="Gene3D" id="1.10.8.80">
    <property type="entry name" value="Magnesium chelatase subunit I, C-Terminal domain"/>
    <property type="match status" value="1"/>
</dbReference>
<dbReference type="Pfam" id="PF07726">
    <property type="entry name" value="AAA_3"/>
    <property type="match status" value="1"/>
</dbReference>
<keyword evidence="3" id="KW-1185">Reference proteome</keyword>
<name>A0A2U2PG39_9SPHI</name>
<dbReference type="EMBL" id="QEAS01000009">
    <property type="protein sequence ID" value="PWG80294.1"/>
    <property type="molecule type" value="Genomic_DNA"/>
</dbReference>